<organism evidence="6 7">
    <name type="scientific">Zopfia rhizophila CBS 207.26</name>
    <dbReference type="NCBI Taxonomy" id="1314779"/>
    <lineage>
        <taxon>Eukaryota</taxon>
        <taxon>Fungi</taxon>
        <taxon>Dikarya</taxon>
        <taxon>Ascomycota</taxon>
        <taxon>Pezizomycotina</taxon>
        <taxon>Dothideomycetes</taxon>
        <taxon>Dothideomycetes incertae sedis</taxon>
        <taxon>Zopfiaceae</taxon>
        <taxon>Zopfia</taxon>
    </lineage>
</organism>
<proteinExistence type="predicted"/>
<evidence type="ECO:0000313" key="7">
    <source>
        <dbReference type="Proteomes" id="UP000800200"/>
    </source>
</evidence>
<dbReference type="GO" id="GO:0000324">
    <property type="term" value="C:fungal-type vacuole"/>
    <property type="evidence" value="ECO:0007669"/>
    <property type="project" value="TreeGrafter"/>
</dbReference>
<keyword evidence="2 5" id="KW-0812">Transmembrane</keyword>
<accession>A0A6A6DPA9</accession>
<gene>
    <name evidence="6" type="ORF">K469DRAFT_673266</name>
</gene>
<reference evidence="6" key="1">
    <citation type="journal article" date="2020" name="Stud. Mycol.">
        <title>101 Dothideomycetes genomes: a test case for predicting lifestyles and emergence of pathogens.</title>
        <authorList>
            <person name="Haridas S."/>
            <person name="Albert R."/>
            <person name="Binder M."/>
            <person name="Bloem J."/>
            <person name="Labutti K."/>
            <person name="Salamov A."/>
            <person name="Andreopoulos B."/>
            <person name="Baker S."/>
            <person name="Barry K."/>
            <person name="Bills G."/>
            <person name="Bluhm B."/>
            <person name="Cannon C."/>
            <person name="Castanera R."/>
            <person name="Culley D."/>
            <person name="Daum C."/>
            <person name="Ezra D."/>
            <person name="Gonzalez J."/>
            <person name="Henrissat B."/>
            <person name="Kuo A."/>
            <person name="Liang C."/>
            <person name="Lipzen A."/>
            <person name="Lutzoni F."/>
            <person name="Magnuson J."/>
            <person name="Mondo S."/>
            <person name="Nolan M."/>
            <person name="Ohm R."/>
            <person name="Pangilinan J."/>
            <person name="Park H.-J."/>
            <person name="Ramirez L."/>
            <person name="Alfaro M."/>
            <person name="Sun H."/>
            <person name="Tritt A."/>
            <person name="Yoshinaga Y."/>
            <person name="Zwiers L.-H."/>
            <person name="Turgeon B."/>
            <person name="Goodwin S."/>
            <person name="Spatafora J."/>
            <person name="Crous P."/>
            <person name="Grigoriev I."/>
        </authorList>
    </citation>
    <scope>NUCLEOTIDE SEQUENCE</scope>
    <source>
        <strain evidence="6">CBS 207.26</strain>
    </source>
</reference>
<feature type="transmembrane region" description="Helical" evidence="5">
    <location>
        <begin position="166"/>
        <end position="186"/>
    </location>
</feature>
<protein>
    <submittedName>
        <fullName evidence="6">Putative RTA1 domain protein</fullName>
    </submittedName>
</protein>
<sequence>MPIEIFVGCATWDPDHGNLYGYRPHLAPGIAFCVLFVLSMIAHAGQAWWKKRWWCMVFAVGALTELLGWIARTWSSSCPHNLNAFLMQICTLILAPTFFTAGIYIILGRLITIFGSHTSPISSTMYLWIFCTCDVLSLVIQAVGGGMASVAVSATPPRKSKTGTNIMVGGIVFQMFSITFFVFLFLGFLRRVQRERTAGRKTIDKKIWKLIGASAFCTLMIYIRSIYRTIELLQGWEGYLITHEGYFIGLDASLMVAAVVVFNIEHPGWCLPTTQATSGAGTPAQKEGKVENKV</sequence>
<feature type="transmembrane region" description="Helical" evidence="5">
    <location>
        <begin position="207"/>
        <end position="226"/>
    </location>
</feature>
<keyword evidence="7" id="KW-1185">Reference proteome</keyword>
<evidence type="ECO:0000256" key="4">
    <source>
        <dbReference type="ARBA" id="ARBA00023136"/>
    </source>
</evidence>
<dbReference type="OrthoDB" id="1844152at2759"/>
<name>A0A6A6DPA9_9PEZI</name>
<dbReference type="PANTHER" id="PTHR31465:SF11">
    <property type="entry name" value="DOMAIN PROTEIN, PUTATIVE (AFU_ORTHOLOGUE AFUA_3G10770)-RELATED"/>
    <property type="match status" value="1"/>
</dbReference>
<dbReference type="EMBL" id="ML994660">
    <property type="protein sequence ID" value="KAF2180039.1"/>
    <property type="molecule type" value="Genomic_DNA"/>
</dbReference>
<dbReference type="GO" id="GO:0005886">
    <property type="term" value="C:plasma membrane"/>
    <property type="evidence" value="ECO:0007669"/>
    <property type="project" value="TreeGrafter"/>
</dbReference>
<evidence type="ECO:0000313" key="6">
    <source>
        <dbReference type="EMBL" id="KAF2180039.1"/>
    </source>
</evidence>
<dbReference type="Pfam" id="PF04479">
    <property type="entry name" value="RTA1"/>
    <property type="match status" value="1"/>
</dbReference>
<evidence type="ECO:0000256" key="1">
    <source>
        <dbReference type="ARBA" id="ARBA00004141"/>
    </source>
</evidence>
<keyword evidence="3 5" id="KW-1133">Transmembrane helix</keyword>
<feature type="transmembrane region" description="Helical" evidence="5">
    <location>
        <begin position="246"/>
        <end position="264"/>
    </location>
</feature>
<keyword evidence="4 5" id="KW-0472">Membrane</keyword>
<feature type="transmembrane region" description="Helical" evidence="5">
    <location>
        <begin position="53"/>
        <end position="72"/>
    </location>
</feature>
<feature type="transmembrane region" description="Helical" evidence="5">
    <location>
        <begin position="84"/>
        <end position="107"/>
    </location>
</feature>
<dbReference type="AlphaFoldDB" id="A0A6A6DPA9"/>
<feature type="transmembrane region" description="Helical" evidence="5">
    <location>
        <begin position="22"/>
        <end position="41"/>
    </location>
</feature>
<evidence type="ECO:0000256" key="5">
    <source>
        <dbReference type="SAM" id="Phobius"/>
    </source>
</evidence>
<dbReference type="Proteomes" id="UP000800200">
    <property type="component" value="Unassembled WGS sequence"/>
</dbReference>
<evidence type="ECO:0000256" key="3">
    <source>
        <dbReference type="ARBA" id="ARBA00022989"/>
    </source>
</evidence>
<comment type="subcellular location">
    <subcellularLocation>
        <location evidence="1">Membrane</location>
        <topology evidence="1">Multi-pass membrane protein</topology>
    </subcellularLocation>
</comment>
<dbReference type="InterPro" id="IPR007568">
    <property type="entry name" value="RTA1"/>
</dbReference>
<evidence type="ECO:0000256" key="2">
    <source>
        <dbReference type="ARBA" id="ARBA00022692"/>
    </source>
</evidence>
<dbReference type="PANTHER" id="PTHR31465">
    <property type="entry name" value="PROTEIN RTA1-RELATED"/>
    <property type="match status" value="1"/>
</dbReference>
<feature type="transmembrane region" description="Helical" evidence="5">
    <location>
        <begin position="127"/>
        <end position="154"/>
    </location>
</feature>